<comment type="similarity">
    <text evidence="6">Belongs to the ABC-4 integral membrane protein family.</text>
</comment>
<feature type="domain" description="MacB-like periplasmic core" evidence="9">
    <location>
        <begin position="21"/>
        <end position="237"/>
    </location>
</feature>
<feature type="transmembrane region" description="Helical" evidence="7">
    <location>
        <begin position="354"/>
        <end position="377"/>
    </location>
</feature>
<dbReference type="PANTHER" id="PTHR30572">
    <property type="entry name" value="MEMBRANE COMPONENT OF TRANSPORTER-RELATED"/>
    <property type="match status" value="1"/>
</dbReference>
<dbReference type="InterPro" id="IPR003838">
    <property type="entry name" value="ABC3_permease_C"/>
</dbReference>
<evidence type="ECO:0000256" key="7">
    <source>
        <dbReference type="SAM" id="Phobius"/>
    </source>
</evidence>
<dbReference type="GO" id="GO:0022857">
    <property type="term" value="F:transmembrane transporter activity"/>
    <property type="evidence" value="ECO:0007669"/>
    <property type="project" value="TreeGrafter"/>
</dbReference>
<name>A0A926FBF0_9FIRM</name>
<proteinExistence type="inferred from homology"/>
<evidence type="ECO:0000313" key="11">
    <source>
        <dbReference type="Proteomes" id="UP000647416"/>
    </source>
</evidence>
<dbReference type="EMBL" id="JACRTE010000009">
    <property type="protein sequence ID" value="MBC8596826.1"/>
    <property type="molecule type" value="Genomic_DNA"/>
</dbReference>
<organism evidence="10 11">
    <name type="scientific">Qingrenia yutianensis</name>
    <dbReference type="NCBI Taxonomy" id="2763676"/>
    <lineage>
        <taxon>Bacteria</taxon>
        <taxon>Bacillati</taxon>
        <taxon>Bacillota</taxon>
        <taxon>Clostridia</taxon>
        <taxon>Eubacteriales</taxon>
        <taxon>Oscillospiraceae</taxon>
        <taxon>Qingrenia</taxon>
    </lineage>
</organism>
<evidence type="ECO:0000256" key="1">
    <source>
        <dbReference type="ARBA" id="ARBA00004651"/>
    </source>
</evidence>
<dbReference type="Pfam" id="PF12704">
    <property type="entry name" value="MacB_PCD"/>
    <property type="match status" value="1"/>
</dbReference>
<feature type="transmembrane region" description="Helical" evidence="7">
    <location>
        <begin position="270"/>
        <end position="295"/>
    </location>
</feature>
<evidence type="ECO:0000313" key="10">
    <source>
        <dbReference type="EMBL" id="MBC8596826.1"/>
    </source>
</evidence>
<sequence>MSIKQSLTLAVKSLMGSKMRSFLTMLGIIIGVGAVIIIVGVINGMTQMVMDEFESMGATNIIVSVRGRGGNRSIDIDDMQNLVDENPTLLSGMTPSISISGAVVKSGSENLDTTSVTGVNENYSAIANKKAEYGRDLQYLDCRDRLLNCVVGTYVANSLYGTAENAIGNEIKINGRNFKIVGVMEEQADSTESSEDDAIIIPYTIAQKLSGTFAISAYTFCAANKDVATEAQAAIESYLYKIFNDSDAYNVMNMSSLVDTINDMTSKMSLMGACVAGVSLLVGGIGIMNIMLVSVTERTREIGIRKSLGAAPWDIMSQFVVEAITTSSIGGILGILLGVVGCFALRFVPDLSPVVSIPSVLLSFTVSALIGVMFGYFPAKKAAALNPIDALRYD</sequence>
<keyword evidence="5 7" id="KW-0472">Membrane</keyword>
<keyword evidence="4 7" id="KW-1133">Transmembrane helix</keyword>
<dbReference type="InterPro" id="IPR050250">
    <property type="entry name" value="Macrolide_Exporter_MacB"/>
</dbReference>
<evidence type="ECO:0000256" key="5">
    <source>
        <dbReference type="ARBA" id="ARBA00023136"/>
    </source>
</evidence>
<evidence type="ECO:0000256" key="6">
    <source>
        <dbReference type="ARBA" id="ARBA00038076"/>
    </source>
</evidence>
<dbReference type="RefSeq" id="WP_262432207.1">
    <property type="nucleotide sequence ID" value="NZ_JACRTE010000009.1"/>
</dbReference>
<feature type="transmembrane region" description="Helical" evidence="7">
    <location>
        <begin position="21"/>
        <end position="42"/>
    </location>
</feature>
<accession>A0A926FBF0</accession>
<keyword evidence="3 7" id="KW-0812">Transmembrane</keyword>
<keyword evidence="11" id="KW-1185">Reference proteome</keyword>
<evidence type="ECO:0000256" key="3">
    <source>
        <dbReference type="ARBA" id="ARBA00022692"/>
    </source>
</evidence>
<dbReference type="GO" id="GO:0005886">
    <property type="term" value="C:plasma membrane"/>
    <property type="evidence" value="ECO:0007669"/>
    <property type="project" value="UniProtKB-SubCell"/>
</dbReference>
<dbReference type="PANTHER" id="PTHR30572:SF4">
    <property type="entry name" value="ABC TRANSPORTER PERMEASE YTRF"/>
    <property type="match status" value="1"/>
</dbReference>
<dbReference type="AlphaFoldDB" id="A0A926FBF0"/>
<evidence type="ECO:0000259" key="8">
    <source>
        <dbReference type="Pfam" id="PF02687"/>
    </source>
</evidence>
<reference evidence="10" key="1">
    <citation type="submission" date="2020-08" db="EMBL/GenBank/DDBJ databases">
        <title>Genome public.</title>
        <authorList>
            <person name="Liu C."/>
            <person name="Sun Q."/>
        </authorList>
    </citation>
    <scope>NUCLEOTIDE SEQUENCE</scope>
    <source>
        <strain evidence="10">NSJ-50</strain>
    </source>
</reference>
<evidence type="ECO:0000256" key="4">
    <source>
        <dbReference type="ARBA" id="ARBA00022989"/>
    </source>
</evidence>
<evidence type="ECO:0000259" key="9">
    <source>
        <dbReference type="Pfam" id="PF12704"/>
    </source>
</evidence>
<gene>
    <name evidence="10" type="ORF">H8706_08095</name>
</gene>
<dbReference type="InterPro" id="IPR025857">
    <property type="entry name" value="MacB_PCD"/>
</dbReference>
<dbReference type="Proteomes" id="UP000647416">
    <property type="component" value="Unassembled WGS sequence"/>
</dbReference>
<dbReference type="Pfam" id="PF02687">
    <property type="entry name" value="FtsX"/>
    <property type="match status" value="1"/>
</dbReference>
<comment type="subcellular location">
    <subcellularLocation>
        <location evidence="1">Cell membrane</location>
        <topology evidence="1">Multi-pass membrane protein</topology>
    </subcellularLocation>
</comment>
<evidence type="ECO:0000256" key="2">
    <source>
        <dbReference type="ARBA" id="ARBA00022475"/>
    </source>
</evidence>
<keyword evidence="2" id="KW-1003">Cell membrane</keyword>
<protein>
    <submittedName>
        <fullName evidence="10">ABC transporter permease</fullName>
    </submittedName>
</protein>
<comment type="caution">
    <text evidence="10">The sequence shown here is derived from an EMBL/GenBank/DDBJ whole genome shotgun (WGS) entry which is preliminary data.</text>
</comment>
<feature type="transmembrane region" description="Helical" evidence="7">
    <location>
        <begin position="315"/>
        <end position="348"/>
    </location>
</feature>
<feature type="domain" description="ABC3 transporter permease C-terminal" evidence="8">
    <location>
        <begin position="275"/>
        <end position="387"/>
    </location>
</feature>